<dbReference type="EMBL" id="CP000463">
    <property type="protein sequence ID" value="ABJ07920.1"/>
    <property type="molecule type" value="Genomic_DNA"/>
</dbReference>
<evidence type="ECO:0000256" key="2">
    <source>
        <dbReference type="ARBA" id="ARBA00022908"/>
    </source>
</evidence>
<dbReference type="AlphaFoldDB" id="Q07JG4"/>
<dbReference type="GO" id="GO:0003677">
    <property type="term" value="F:DNA binding"/>
    <property type="evidence" value="ECO:0007669"/>
    <property type="project" value="UniProtKB-UniRule"/>
</dbReference>
<dbReference type="InterPro" id="IPR002104">
    <property type="entry name" value="Integrase_catalytic"/>
</dbReference>
<evidence type="ECO:0000259" key="6">
    <source>
        <dbReference type="PROSITE" id="PS51898"/>
    </source>
</evidence>
<reference evidence="8" key="1">
    <citation type="submission" date="2006-09" db="EMBL/GenBank/DDBJ databases">
        <title>Complete sequence of Rhodopseudomonas palustris BisA53.</title>
        <authorList>
            <consortium name="US DOE Joint Genome Institute"/>
            <person name="Copeland A."/>
            <person name="Lucas S."/>
            <person name="Lapidus A."/>
            <person name="Barry K."/>
            <person name="Detter J.C."/>
            <person name="Glavina del Rio T."/>
            <person name="Hammon N."/>
            <person name="Israni S."/>
            <person name="Dalin E."/>
            <person name="Tice H."/>
            <person name="Pitluck S."/>
            <person name="Chain P."/>
            <person name="Malfatti S."/>
            <person name="Shin M."/>
            <person name="Vergez L."/>
            <person name="Schmutz J."/>
            <person name="Larimer F."/>
            <person name="Land M."/>
            <person name="Hauser L."/>
            <person name="Pelletier D.A."/>
            <person name="Kyrpides N."/>
            <person name="Kim E."/>
            <person name="Harwood C.S."/>
            <person name="Oda Y."/>
            <person name="Richardson P."/>
        </authorList>
    </citation>
    <scope>NUCLEOTIDE SEQUENCE [LARGE SCALE GENOMIC DNA]</scope>
    <source>
        <strain evidence="8">BisA53</strain>
    </source>
</reference>
<dbReference type="CDD" id="cd00801">
    <property type="entry name" value="INT_P4_C"/>
    <property type="match status" value="1"/>
</dbReference>
<dbReference type="InterPro" id="IPR050808">
    <property type="entry name" value="Phage_Integrase"/>
</dbReference>
<dbReference type="KEGG" id="rpe:RPE_3994"/>
<dbReference type="InterPro" id="IPR038488">
    <property type="entry name" value="Integrase_DNA-bd_sf"/>
</dbReference>
<feature type="domain" description="Tyr recombinase" evidence="6">
    <location>
        <begin position="199"/>
        <end position="393"/>
    </location>
</feature>
<name>Q07JG4_RHOP5</name>
<dbReference type="Pfam" id="PF13356">
    <property type="entry name" value="Arm-DNA-bind_3"/>
    <property type="match status" value="1"/>
</dbReference>
<dbReference type="PROSITE" id="PS51898">
    <property type="entry name" value="TYR_RECOMBINASE"/>
    <property type="match status" value="1"/>
</dbReference>
<evidence type="ECO:0000313" key="8">
    <source>
        <dbReference type="EMBL" id="ABJ07920.1"/>
    </source>
</evidence>
<dbReference type="InterPro" id="IPR011010">
    <property type="entry name" value="DNA_brk_join_enz"/>
</dbReference>
<dbReference type="eggNOG" id="COG0582">
    <property type="taxonomic scope" value="Bacteria"/>
</dbReference>
<dbReference type="GO" id="GO:0006310">
    <property type="term" value="P:DNA recombination"/>
    <property type="evidence" value="ECO:0007669"/>
    <property type="project" value="UniProtKB-KW"/>
</dbReference>
<dbReference type="Gene3D" id="1.10.443.10">
    <property type="entry name" value="Intergrase catalytic core"/>
    <property type="match status" value="1"/>
</dbReference>
<proteinExistence type="inferred from homology"/>
<feature type="domain" description="Core-binding (CB)" evidence="7">
    <location>
        <begin position="97"/>
        <end position="177"/>
    </location>
</feature>
<protein>
    <submittedName>
        <fullName evidence="8">Phage integrase family protein</fullName>
    </submittedName>
</protein>
<organism evidence="8">
    <name type="scientific">Rhodopseudomonas palustris (strain BisA53)</name>
    <dbReference type="NCBI Taxonomy" id="316055"/>
    <lineage>
        <taxon>Bacteria</taxon>
        <taxon>Pseudomonadati</taxon>
        <taxon>Pseudomonadota</taxon>
        <taxon>Alphaproteobacteria</taxon>
        <taxon>Hyphomicrobiales</taxon>
        <taxon>Nitrobacteraceae</taxon>
        <taxon>Rhodopseudomonas</taxon>
    </lineage>
</organism>
<sequence>MGITLRTVQSLGPGETIWDTGHREAVRGFGVRRQRGAPVYVVKYRAFGRQRFFTIGPHGSPWTPERARKEAKRLLGLVADGKDPADQRTQAALEAADTLRKITDQYLKHAKQKQRPKTYSEVERYLITSWKPLHPVSVFLIRRRHVATRVAEMASDHGAVTAARARAALSAMFNWAIREGLDIPSNPVIGTNRPTEPKSRERVLTDIELGQIWAALGDDDYGRIVKLLILTAQRREEVGGMRWTELDHDTNVWTLPSTRTKNHREHRVPLTEAAIALIPTPQTSREHVFGAGPRRKGDCHRGFSGWSKSKCVLDAHLFAARRETVEGSTETKPIPDWRLHDLRRTAATTMADRLGVLPHIIEAVLNHVGGHRAGVAGVYNLARYETEMRAALKSWADHVNGIVATHSND</sequence>
<dbReference type="Pfam" id="PF00589">
    <property type="entry name" value="Phage_integrase"/>
    <property type="match status" value="1"/>
</dbReference>
<dbReference type="InterPro" id="IPR013762">
    <property type="entry name" value="Integrase-like_cat_sf"/>
</dbReference>
<dbReference type="STRING" id="316055.RPE_3994"/>
<dbReference type="OrthoDB" id="7615137at2"/>
<evidence type="ECO:0000256" key="1">
    <source>
        <dbReference type="ARBA" id="ARBA00008857"/>
    </source>
</evidence>
<dbReference type="GO" id="GO:0015074">
    <property type="term" value="P:DNA integration"/>
    <property type="evidence" value="ECO:0007669"/>
    <property type="project" value="UniProtKB-KW"/>
</dbReference>
<accession>Q07JG4</accession>
<dbReference type="PROSITE" id="PS51900">
    <property type="entry name" value="CB"/>
    <property type="match status" value="1"/>
</dbReference>
<keyword evidence="2" id="KW-0229">DNA integration</keyword>
<dbReference type="PANTHER" id="PTHR30629:SF2">
    <property type="entry name" value="PROPHAGE INTEGRASE INTS-RELATED"/>
    <property type="match status" value="1"/>
</dbReference>
<dbReference type="HOGENOM" id="CLU_027562_0_4_5"/>
<dbReference type="InterPro" id="IPR010998">
    <property type="entry name" value="Integrase_recombinase_N"/>
</dbReference>
<keyword evidence="4" id="KW-0233">DNA recombination</keyword>
<evidence type="ECO:0000256" key="4">
    <source>
        <dbReference type="ARBA" id="ARBA00023172"/>
    </source>
</evidence>
<evidence type="ECO:0000256" key="3">
    <source>
        <dbReference type="ARBA" id="ARBA00023125"/>
    </source>
</evidence>
<dbReference type="PANTHER" id="PTHR30629">
    <property type="entry name" value="PROPHAGE INTEGRASE"/>
    <property type="match status" value="1"/>
</dbReference>
<dbReference type="Gene3D" id="3.30.160.390">
    <property type="entry name" value="Integrase, DNA-binding domain"/>
    <property type="match status" value="1"/>
</dbReference>
<dbReference type="Gene3D" id="1.10.150.130">
    <property type="match status" value="1"/>
</dbReference>
<evidence type="ECO:0000259" key="7">
    <source>
        <dbReference type="PROSITE" id="PS51900"/>
    </source>
</evidence>
<dbReference type="SUPFAM" id="SSF56349">
    <property type="entry name" value="DNA breaking-rejoining enzymes"/>
    <property type="match status" value="1"/>
</dbReference>
<gene>
    <name evidence="8" type="ordered locus">RPE_3994</name>
</gene>
<evidence type="ECO:0000256" key="5">
    <source>
        <dbReference type="PROSITE-ProRule" id="PRU01248"/>
    </source>
</evidence>
<comment type="similarity">
    <text evidence="1">Belongs to the 'phage' integrase family.</text>
</comment>
<keyword evidence="3 5" id="KW-0238">DNA-binding</keyword>
<dbReference type="InterPro" id="IPR044068">
    <property type="entry name" value="CB"/>
</dbReference>
<dbReference type="InterPro" id="IPR025166">
    <property type="entry name" value="Integrase_DNA_bind_dom"/>
</dbReference>